<dbReference type="InterPro" id="IPR029052">
    <property type="entry name" value="Metallo-depent_PP-like"/>
</dbReference>
<feature type="transmembrane region" description="Helical" evidence="1">
    <location>
        <begin position="98"/>
        <end position="117"/>
    </location>
</feature>
<name>A0AA46DYL6_9FUSO</name>
<feature type="transmembrane region" description="Helical" evidence="1">
    <location>
        <begin position="36"/>
        <end position="56"/>
    </location>
</feature>
<evidence type="ECO:0000313" key="4">
    <source>
        <dbReference type="Proteomes" id="UP000294678"/>
    </source>
</evidence>
<gene>
    <name evidence="3" type="ORF">EV215_1018</name>
</gene>
<comment type="caution">
    <text evidence="3">The sequence shown here is derived from an EMBL/GenBank/DDBJ whole genome shotgun (WGS) entry which is preliminary data.</text>
</comment>
<dbReference type="AlphaFoldDB" id="A0AA46DYL6"/>
<dbReference type="InterPro" id="IPR004843">
    <property type="entry name" value="Calcineurin-like_PHP"/>
</dbReference>
<keyword evidence="1" id="KW-0812">Transmembrane</keyword>
<dbReference type="EMBL" id="SOBG01000004">
    <property type="protein sequence ID" value="TDT70473.1"/>
    <property type="molecule type" value="Genomic_DNA"/>
</dbReference>
<reference evidence="3 4" key="1">
    <citation type="submission" date="2019-03" db="EMBL/GenBank/DDBJ databases">
        <title>Genomic Encyclopedia of Type Strains, Phase IV (KMG-IV): sequencing the most valuable type-strain genomes for metagenomic binning, comparative biology and taxonomic classification.</title>
        <authorList>
            <person name="Goeker M."/>
        </authorList>
    </citation>
    <scope>NUCLEOTIDE SEQUENCE [LARGE SCALE GENOMIC DNA]</scope>
    <source>
        <strain evidence="3 4">DSM 100055</strain>
    </source>
</reference>
<keyword evidence="1" id="KW-1133">Transmembrane helix</keyword>
<keyword evidence="1" id="KW-0472">Membrane</keyword>
<protein>
    <recommendedName>
        <fullName evidence="2">Calcineurin-like phosphoesterase domain-containing protein</fullName>
    </recommendedName>
</protein>
<organism evidence="3 4">
    <name type="scientific">Hypnocyclicus thermotrophus</name>
    <dbReference type="NCBI Taxonomy" id="1627895"/>
    <lineage>
        <taxon>Bacteria</taxon>
        <taxon>Fusobacteriati</taxon>
        <taxon>Fusobacteriota</taxon>
        <taxon>Fusobacteriia</taxon>
        <taxon>Fusobacteriales</taxon>
        <taxon>Fusobacteriaceae</taxon>
        <taxon>Hypnocyclicus</taxon>
    </lineage>
</organism>
<dbReference type="RefSeq" id="WP_134112909.1">
    <property type="nucleotide sequence ID" value="NZ_SOBG01000004.1"/>
</dbReference>
<dbReference type="GO" id="GO:0016787">
    <property type="term" value="F:hydrolase activity"/>
    <property type="evidence" value="ECO:0007669"/>
    <property type="project" value="InterPro"/>
</dbReference>
<dbReference type="SUPFAM" id="SSF56300">
    <property type="entry name" value="Metallo-dependent phosphatases"/>
    <property type="match status" value="1"/>
</dbReference>
<keyword evidence="4" id="KW-1185">Reference proteome</keyword>
<proteinExistence type="predicted"/>
<dbReference type="PANTHER" id="PTHR31302:SF0">
    <property type="entry name" value="TRANSMEMBRANE PROTEIN WITH METALLOPHOSPHOESTERASE DOMAIN"/>
    <property type="match status" value="1"/>
</dbReference>
<dbReference type="Pfam" id="PF00149">
    <property type="entry name" value="Metallophos"/>
    <property type="match status" value="1"/>
</dbReference>
<feature type="domain" description="Calcineurin-like phosphoesterase" evidence="2">
    <location>
        <begin position="134"/>
        <end position="292"/>
    </location>
</feature>
<dbReference type="Gene3D" id="3.60.21.10">
    <property type="match status" value="1"/>
</dbReference>
<evidence type="ECO:0000256" key="1">
    <source>
        <dbReference type="SAM" id="Phobius"/>
    </source>
</evidence>
<evidence type="ECO:0000313" key="3">
    <source>
        <dbReference type="EMBL" id="TDT70473.1"/>
    </source>
</evidence>
<feature type="transmembrane region" description="Helical" evidence="1">
    <location>
        <begin position="68"/>
        <end position="92"/>
    </location>
</feature>
<evidence type="ECO:0000259" key="2">
    <source>
        <dbReference type="Pfam" id="PF00149"/>
    </source>
</evidence>
<dbReference type="Proteomes" id="UP000294678">
    <property type="component" value="Unassembled WGS sequence"/>
</dbReference>
<dbReference type="PANTHER" id="PTHR31302">
    <property type="entry name" value="TRANSMEMBRANE PROTEIN WITH METALLOPHOSPHOESTERASE DOMAIN-RELATED"/>
    <property type="match status" value="1"/>
</dbReference>
<accession>A0AA46DYL6</accession>
<sequence>MDNKNIRKTWIIRKMVEFTLYYILVFFIYFELNYLNIKFKEIFLILSPFFIIGNIIDKTHNRELRKILLTIAGHYTFIFIYFVWTLPIVIIFKMNLKYYLIFFIIYSLFSYINNKIIKLKKYRVFSKKIKKEYKILFFSDLHLSELTNKNKIKRIIKKIKEIDFDFILIGGDILDYDYKLIDKNIIFLLKETIKEISKKVYTVIGNHDVYDELEKYIEFCKLIDVEILADDSFEYDELSILGRKERHLGRKQLKEFYLKKDKYNICIEHSPLTRKEILNYNIDLYLAGHTHAGQIFPINILYKIIYKKIYGYFKEREKEFIISSGIGNGFMKYRNMNSPEVILLEIKKSK</sequence>
<dbReference type="InterPro" id="IPR051158">
    <property type="entry name" value="Metallophosphoesterase_sf"/>
</dbReference>